<sequence length="187" mass="21953">MNKFDGIHIDKKDHTMLHIHRYSESKAGDNCFHRAFHSLCRKRTPKRSDTHDIKVEPRAKIYGGIICSYDDGKKEYALVQGRHTGKWSFPKGHSNDGETPMECTKREIWEETGIDNLPDPIEYLKVGYGYYYLFIVPMKFHLYPHDTNEIMKTAWVTMEEMAAMSLNADVNQYIRNEKRNRTHRVVA</sequence>
<accession>A0A6C0BGF4</accession>
<feature type="domain" description="Nudix hydrolase" evidence="1">
    <location>
        <begin position="57"/>
        <end position="178"/>
    </location>
</feature>
<reference evidence="2" key="1">
    <citation type="journal article" date="2020" name="Nature">
        <title>Giant virus diversity and host interactions through global metagenomics.</title>
        <authorList>
            <person name="Schulz F."/>
            <person name="Roux S."/>
            <person name="Paez-Espino D."/>
            <person name="Jungbluth S."/>
            <person name="Walsh D.A."/>
            <person name="Denef V.J."/>
            <person name="McMahon K.D."/>
            <person name="Konstantinidis K.T."/>
            <person name="Eloe-Fadrosh E.A."/>
            <person name="Kyrpides N.C."/>
            <person name="Woyke T."/>
        </authorList>
    </citation>
    <scope>NUCLEOTIDE SEQUENCE</scope>
    <source>
        <strain evidence="2">GVMAG-M-3300013004-44</strain>
    </source>
</reference>
<dbReference type="InterPro" id="IPR000086">
    <property type="entry name" value="NUDIX_hydrolase_dom"/>
</dbReference>
<dbReference type="PROSITE" id="PS51462">
    <property type="entry name" value="NUDIX"/>
    <property type="match status" value="1"/>
</dbReference>
<evidence type="ECO:0000259" key="1">
    <source>
        <dbReference type="PROSITE" id="PS51462"/>
    </source>
</evidence>
<protein>
    <recommendedName>
        <fullName evidence="1">Nudix hydrolase domain-containing protein</fullName>
    </recommendedName>
</protein>
<dbReference type="SUPFAM" id="SSF55811">
    <property type="entry name" value="Nudix"/>
    <property type="match status" value="1"/>
</dbReference>
<name>A0A6C0BGF4_9ZZZZ</name>
<dbReference type="InterPro" id="IPR015797">
    <property type="entry name" value="NUDIX_hydrolase-like_dom_sf"/>
</dbReference>
<proteinExistence type="predicted"/>
<organism evidence="2">
    <name type="scientific">viral metagenome</name>
    <dbReference type="NCBI Taxonomy" id="1070528"/>
    <lineage>
        <taxon>unclassified sequences</taxon>
        <taxon>metagenomes</taxon>
        <taxon>organismal metagenomes</taxon>
    </lineage>
</organism>
<dbReference type="Pfam" id="PF00293">
    <property type="entry name" value="NUDIX"/>
    <property type="match status" value="1"/>
</dbReference>
<dbReference type="PANTHER" id="PTHR23114">
    <property type="entry name" value="M7GPPPN-MRNA HYDROLASE"/>
    <property type="match status" value="1"/>
</dbReference>
<dbReference type="AlphaFoldDB" id="A0A6C0BGF4"/>
<dbReference type="GO" id="GO:0000290">
    <property type="term" value="P:deadenylation-dependent decapping of nuclear-transcribed mRNA"/>
    <property type="evidence" value="ECO:0007669"/>
    <property type="project" value="TreeGrafter"/>
</dbReference>
<dbReference type="EMBL" id="MN739161">
    <property type="protein sequence ID" value="QHS91425.1"/>
    <property type="molecule type" value="Genomic_DNA"/>
</dbReference>
<dbReference type="PANTHER" id="PTHR23114:SF17">
    <property type="entry name" value="M7GPPPN-MRNA HYDROLASE"/>
    <property type="match status" value="1"/>
</dbReference>
<dbReference type="Gene3D" id="3.90.79.10">
    <property type="entry name" value="Nucleoside Triphosphate Pyrophosphohydrolase"/>
    <property type="match status" value="1"/>
</dbReference>
<evidence type="ECO:0000313" key="2">
    <source>
        <dbReference type="EMBL" id="QHS91425.1"/>
    </source>
</evidence>
<dbReference type="GO" id="GO:0005737">
    <property type="term" value="C:cytoplasm"/>
    <property type="evidence" value="ECO:0007669"/>
    <property type="project" value="TreeGrafter"/>
</dbReference>